<dbReference type="SUPFAM" id="SSF48403">
    <property type="entry name" value="Ankyrin repeat"/>
    <property type="match status" value="1"/>
</dbReference>
<evidence type="ECO:0000256" key="8">
    <source>
        <dbReference type="SAM" id="MobiDB-lite"/>
    </source>
</evidence>
<keyword evidence="1" id="KW-0479">Metal-binding</keyword>
<dbReference type="PROSITE" id="PS50297">
    <property type="entry name" value="ANK_REP_REGION"/>
    <property type="match status" value="3"/>
</dbReference>
<keyword evidence="3 7" id="KW-0863">Zinc-finger</keyword>
<dbReference type="InterPro" id="IPR017907">
    <property type="entry name" value="Znf_RING_CS"/>
</dbReference>
<evidence type="ECO:0000256" key="5">
    <source>
        <dbReference type="ARBA" id="ARBA00023043"/>
    </source>
</evidence>
<dbReference type="SUPFAM" id="SSF57850">
    <property type="entry name" value="RING/U-box"/>
    <property type="match status" value="1"/>
</dbReference>
<feature type="region of interest" description="Disordered" evidence="8">
    <location>
        <begin position="362"/>
        <end position="430"/>
    </location>
</feature>
<evidence type="ECO:0000256" key="6">
    <source>
        <dbReference type="PROSITE-ProRule" id="PRU00023"/>
    </source>
</evidence>
<reference evidence="10" key="1">
    <citation type="submission" date="2021-01" db="EMBL/GenBank/DDBJ databases">
        <authorList>
            <person name="Eckstrom K.M.E."/>
        </authorList>
    </citation>
    <scope>NUCLEOTIDE SEQUENCE</scope>
    <source>
        <strain evidence="10">UVCC 0001</strain>
    </source>
</reference>
<feature type="repeat" description="ANK" evidence="6">
    <location>
        <begin position="44"/>
        <end position="76"/>
    </location>
</feature>
<comment type="caution">
    <text evidence="10">The sequence shown here is derived from an EMBL/GenBank/DDBJ whole genome shotgun (WGS) entry which is preliminary data.</text>
</comment>
<organism evidence="10 11">
    <name type="scientific">Prototheca wickerhamii</name>
    <dbReference type="NCBI Taxonomy" id="3111"/>
    <lineage>
        <taxon>Eukaryota</taxon>
        <taxon>Viridiplantae</taxon>
        <taxon>Chlorophyta</taxon>
        <taxon>core chlorophytes</taxon>
        <taxon>Trebouxiophyceae</taxon>
        <taxon>Chlorellales</taxon>
        <taxon>Chlorellaceae</taxon>
        <taxon>Prototheca</taxon>
    </lineage>
</organism>
<feature type="domain" description="RING-type" evidence="9">
    <location>
        <begin position="638"/>
        <end position="679"/>
    </location>
</feature>
<dbReference type="PROSITE" id="PS50088">
    <property type="entry name" value="ANK_REPEAT"/>
    <property type="match status" value="3"/>
</dbReference>
<dbReference type="Gene3D" id="3.30.40.10">
    <property type="entry name" value="Zinc/RING finger domain, C3HC4 (zinc finger)"/>
    <property type="match status" value="1"/>
</dbReference>
<dbReference type="Gene3D" id="1.25.40.20">
    <property type="entry name" value="Ankyrin repeat-containing domain"/>
    <property type="match status" value="1"/>
</dbReference>
<dbReference type="SMART" id="SM00184">
    <property type="entry name" value="RING"/>
    <property type="match status" value="1"/>
</dbReference>
<dbReference type="InterPro" id="IPR002110">
    <property type="entry name" value="Ankyrin_rpt"/>
</dbReference>
<feature type="compositionally biased region" description="Low complexity" evidence="8">
    <location>
        <begin position="475"/>
        <end position="484"/>
    </location>
</feature>
<dbReference type="GO" id="GO:0008270">
    <property type="term" value="F:zinc ion binding"/>
    <property type="evidence" value="ECO:0007669"/>
    <property type="project" value="UniProtKB-KW"/>
</dbReference>
<proteinExistence type="predicted"/>
<feature type="compositionally biased region" description="Polar residues" evidence="8">
    <location>
        <begin position="402"/>
        <end position="421"/>
    </location>
</feature>
<evidence type="ECO:0000259" key="9">
    <source>
        <dbReference type="PROSITE" id="PS50089"/>
    </source>
</evidence>
<gene>
    <name evidence="10" type="ORF">QBZ16_005152</name>
</gene>
<dbReference type="PANTHER" id="PTHR24161">
    <property type="entry name" value="ANK_REP_REGION DOMAIN-CONTAINING PROTEIN-RELATED"/>
    <property type="match status" value="1"/>
</dbReference>
<dbReference type="AlphaFoldDB" id="A0AAD9IEM9"/>
<dbReference type="Pfam" id="PF13920">
    <property type="entry name" value="zf-C3HC4_3"/>
    <property type="match status" value="1"/>
</dbReference>
<dbReference type="Proteomes" id="UP001255856">
    <property type="component" value="Unassembled WGS sequence"/>
</dbReference>
<evidence type="ECO:0000256" key="3">
    <source>
        <dbReference type="ARBA" id="ARBA00022771"/>
    </source>
</evidence>
<keyword evidence="4" id="KW-0862">Zinc</keyword>
<dbReference type="PROSITE" id="PS50089">
    <property type="entry name" value="ZF_RING_2"/>
    <property type="match status" value="1"/>
</dbReference>
<feature type="repeat" description="ANK" evidence="6">
    <location>
        <begin position="147"/>
        <end position="179"/>
    </location>
</feature>
<feature type="repeat" description="ANK" evidence="6">
    <location>
        <begin position="191"/>
        <end position="213"/>
    </location>
</feature>
<keyword evidence="2" id="KW-0677">Repeat</keyword>
<evidence type="ECO:0000313" key="10">
    <source>
        <dbReference type="EMBL" id="KAK2076924.1"/>
    </source>
</evidence>
<sequence>MTLKSSVNILFGELGNVERGASTGAGPGKYARLIEAVLDQRNGSGLTALMLACQRGHASVAACLLEQGADPTLVEPNTMRSCLHYAALGGHVQCLRLLCADETRWAPRALPGAAPGSPPPAPVPLRDVILHDVQVGQAKFIDLRSYGGLTPLHCCVVTGRLDAVRVLLLAGAAIMVRTDGDAYVGAEFLVPGSTPLHMAVLVGHASIAHALLQAHQTFMGAVGGALDARGRRAWEGSSRSDVRSVRNSLRRLPYHLARERGFAAIQALVDPRVPIDVALDGSRDSTAGIGPKRLSTLCSVRLQQALLAWLDEREREAELEEAKTKVRGEAEALQRRAASGTGRGVLALARSASRSALEAVLRTPEASPREEFVAVSSGNTTTTTNEEGSGARSSAFAAIASLPSTPARPSTDARPSTQPQPGSFLALHVPGCDDGAAPAVGRPRLGAHARSTSAAGEMFGLAPPRGATNNAARARAAAPTTRTGSVRRQASAGLEAERSDWTAFRTASATRPAACRAASGADLGPGSAAVSRAMANALLGIARGGVSPPPPPPPAAGSFSAGSSPLVLPGGQGAAAPDGSPLLVLRSGSLSAGGAASACPPSPGAEDDKLRAHLGDKDLSSLDGGSCSGVESCEEVECGICLDRKVEVAFAGCEHALCLTCARHLTQAGKKPPHCPFCRRMVVGFTRVTPVLDGQHGAHAPSPDPTARPLTMIVDGVTVN</sequence>
<feature type="compositionally biased region" description="Low complexity" evidence="8">
    <location>
        <begin position="376"/>
        <end position="390"/>
    </location>
</feature>
<name>A0AAD9IEM9_PROWI</name>
<protein>
    <recommendedName>
        <fullName evidence="9">RING-type domain-containing protein</fullName>
    </recommendedName>
</protein>
<dbReference type="PROSITE" id="PS00518">
    <property type="entry name" value="ZF_RING_1"/>
    <property type="match status" value="1"/>
</dbReference>
<dbReference type="InterPro" id="IPR036770">
    <property type="entry name" value="Ankyrin_rpt-contain_sf"/>
</dbReference>
<dbReference type="InterPro" id="IPR001841">
    <property type="entry name" value="Znf_RING"/>
</dbReference>
<keyword evidence="5 6" id="KW-0040">ANK repeat</keyword>
<feature type="region of interest" description="Disordered" evidence="8">
    <location>
        <begin position="544"/>
        <end position="564"/>
    </location>
</feature>
<evidence type="ECO:0000256" key="2">
    <source>
        <dbReference type="ARBA" id="ARBA00022737"/>
    </source>
</evidence>
<dbReference type="EMBL" id="JASFZW010000008">
    <property type="protein sequence ID" value="KAK2076924.1"/>
    <property type="molecule type" value="Genomic_DNA"/>
</dbReference>
<evidence type="ECO:0000256" key="1">
    <source>
        <dbReference type="ARBA" id="ARBA00022723"/>
    </source>
</evidence>
<dbReference type="SMART" id="SM00248">
    <property type="entry name" value="ANK"/>
    <property type="match status" value="4"/>
</dbReference>
<evidence type="ECO:0000256" key="7">
    <source>
        <dbReference type="PROSITE-ProRule" id="PRU00175"/>
    </source>
</evidence>
<evidence type="ECO:0000256" key="4">
    <source>
        <dbReference type="ARBA" id="ARBA00022833"/>
    </source>
</evidence>
<dbReference type="InterPro" id="IPR013083">
    <property type="entry name" value="Znf_RING/FYVE/PHD"/>
</dbReference>
<dbReference type="Pfam" id="PF12796">
    <property type="entry name" value="Ank_2"/>
    <property type="match status" value="2"/>
</dbReference>
<dbReference type="PANTHER" id="PTHR24161:SF85">
    <property type="entry name" value="PALMITOYLTRANSFERASE HIP14"/>
    <property type="match status" value="1"/>
</dbReference>
<keyword evidence="11" id="KW-1185">Reference proteome</keyword>
<feature type="region of interest" description="Disordered" evidence="8">
    <location>
        <begin position="475"/>
        <end position="494"/>
    </location>
</feature>
<accession>A0AAD9IEM9</accession>
<evidence type="ECO:0000313" key="11">
    <source>
        <dbReference type="Proteomes" id="UP001255856"/>
    </source>
</evidence>